<evidence type="ECO:0000313" key="2">
    <source>
        <dbReference type="Proteomes" id="UP000734854"/>
    </source>
</evidence>
<dbReference type="PANTHER" id="PTHR11439:SF463">
    <property type="entry name" value="REVERSE TRANSCRIPTASE TY1_COPIA-TYPE DOMAIN-CONTAINING PROTEIN"/>
    <property type="match status" value="1"/>
</dbReference>
<dbReference type="CDD" id="cd09272">
    <property type="entry name" value="RNase_HI_RT_Ty1"/>
    <property type="match status" value="1"/>
</dbReference>
<organism evidence="1 2">
    <name type="scientific">Zingiber officinale</name>
    <name type="common">Ginger</name>
    <name type="synonym">Amomum zingiber</name>
    <dbReference type="NCBI Taxonomy" id="94328"/>
    <lineage>
        <taxon>Eukaryota</taxon>
        <taxon>Viridiplantae</taxon>
        <taxon>Streptophyta</taxon>
        <taxon>Embryophyta</taxon>
        <taxon>Tracheophyta</taxon>
        <taxon>Spermatophyta</taxon>
        <taxon>Magnoliopsida</taxon>
        <taxon>Liliopsida</taxon>
        <taxon>Zingiberales</taxon>
        <taxon>Zingiberaceae</taxon>
        <taxon>Zingiber</taxon>
    </lineage>
</organism>
<dbReference type="PANTHER" id="PTHR11439">
    <property type="entry name" value="GAG-POL-RELATED RETROTRANSPOSON"/>
    <property type="match status" value="1"/>
</dbReference>
<protein>
    <submittedName>
        <fullName evidence="1">Uncharacterized protein</fullName>
    </submittedName>
</protein>
<dbReference type="AlphaFoldDB" id="A0A8J5C5H8"/>
<name>A0A8J5C5H8_ZINOF</name>
<gene>
    <name evidence="1" type="ORF">ZIOFF_069094</name>
</gene>
<accession>A0A8J5C5H8</accession>
<evidence type="ECO:0000313" key="1">
    <source>
        <dbReference type="EMBL" id="KAG6471648.1"/>
    </source>
</evidence>
<reference evidence="1 2" key="1">
    <citation type="submission" date="2020-08" db="EMBL/GenBank/DDBJ databases">
        <title>Plant Genome Project.</title>
        <authorList>
            <person name="Zhang R.-G."/>
        </authorList>
    </citation>
    <scope>NUCLEOTIDE SEQUENCE [LARGE SCALE GENOMIC DNA]</scope>
    <source>
        <tissue evidence="1">Rhizome</tissue>
    </source>
</reference>
<dbReference type="Proteomes" id="UP000734854">
    <property type="component" value="Unassembled WGS sequence"/>
</dbReference>
<keyword evidence="2" id="KW-1185">Reference proteome</keyword>
<sequence>MNHPEEVLNEEGPLHGEEEVAVLLTPIGTLKIRMMEMKGMDMEEAVVEAEVMVVDEVETLDGGKQQRKSFKKYNQKRASSQLELVHSDICGPIKPISFGGNRFPTKRIGDITREEAWSLRKPKRCGIDEEQTWNWNNNNNDDMKQISFEEDYKEKEDKQGEEVSSSQQVDVEFFGFSGSDWAGSYDDCKSTTDILLQDLRLQQEATTKIYVDNKSAIALAKNPVHHERFKHIDTHFHFIREYVKSKEIELLYVKSSDQ</sequence>
<proteinExistence type="predicted"/>
<comment type="caution">
    <text evidence="1">The sequence shown here is derived from an EMBL/GenBank/DDBJ whole genome shotgun (WGS) entry which is preliminary data.</text>
</comment>
<dbReference type="EMBL" id="JACMSC010000020">
    <property type="protein sequence ID" value="KAG6471648.1"/>
    <property type="molecule type" value="Genomic_DNA"/>
</dbReference>